<protein>
    <recommendedName>
        <fullName evidence="3">S-locus receptor kinase C-terminal domain-containing protein</fullName>
    </recommendedName>
</protein>
<gene>
    <name evidence="1" type="ORF">F2Q69_00033811</name>
</gene>
<dbReference type="SUPFAM" id="SSF56112">
    <property type="entry name" value="Protein kinase-like (PK-like)"/>
    <property type="match status" value="1"/>
</dbReference>
<comment type="caution">
    <text evidence="1">The sequence shown here is derived from an EMBL/GenBank/DDBJ whole genome shotgun (WGS) entry which is preliminary data.</text>
</comment>
<proteinExistence type="predicted"/>
<dbReference type="EMBL" id="QGKX02000004">
    <property type="protein sequence ID" value="KAF3602380.1"/>
    <property type="molecule type" value="Genomic_DNA"/>
</dbReference>
<dbReference type="PANTHER" id="PTHR27006">
    <property type="entry name" value="PROMASTIGOTE SURFACE ANTIGEN PROTEIN PSA"/>
    <property type="match status" value="1"/>
</dbReference>
<dbReference type="Proteomes" id="UP000712600">
    <property type="component" value="Unassembled WGS sequence"/>
</dbReference>
<accession>A0A8S9SR83</accession>
<dbReference type="PANTHER" id="PTHR27006:SF562">
    <property type="entry name" value="REPEAT TRANSMEMBRANE PROTEIN KINASE, PUTATIVE-RELATED"/>
    <property type="match status" value="1"/>
</dbReference>
<organism evidence="1 2">
    <name type="scientific">Brassica cretica</name>
    <name type="common">Mustard</name>
    <dbReference type="NCBI Taxonomy" id="69181"/>
    <lineage>
        <taxon>Eukaryota</taxon>
        <taxon>Viridiplantae</taxon>
        <taxon>Streptophyta</taxon>
        <taxon>Embryophyta</taxon>
        <taxon>Tracheophyta</taxon>
        <taxon>Spermatophyta</taxon>
        <taxon>Magnoliopsida</taxon>
        <taxon>eudicotyledons</taxon>
        <taxon>Gunneridae</taxon>
        <taxon>Pentapetalae</taxon>
        <taxon>rosids</taxon>
        <taxon>malvids</taxon>
        <taxon>Brassicales</taxon>
        <taxon>Brassicaceae</taxon>
        <taxon>Brassiceae</taxon>
        <taxon>Brassica</taxon>
    </lineage>
</organism>
<evidence type="ECO:0008006" key="3">
    <source>
        <dbReference type="Google" id="ProtNLM"/>
    </source>
</evidence>
<sequence>MCARVSSQILNRGSGCDNGGENDGDNGGEITVVLEIINGKRNSSFTKQTAWRVWRNGSPFELVDPDVGESCDSNEVTRFIHIALLCVQENPKDRPTLSTTIIMLTSNTITLPVPHNLDFTSEAYAIKT</sequence>
<name>A0A8S9SR83_BRACR</name>
<evidence type="ECO:0000313" key="1">
    <source>
        <dbReference type="EMBL" id="KAF3602380.1"/>
    </source>
</evidence>
<dbReference type="Gene3D" id="1.10.510.10">
    <property type="entry name" value="Transferase(Phosphotransferase) domain 1"/>
    <property type="match status" value="1"/>
</dbReference>
<reference evidence="1" key="1">
    <citation type="submission" date="2019-12" db="EMBL/GenBank/DDBJ databases">
        <title>Genome sequencing and annotation of Brassica cretica.</title>
        <authorList>
            <person name="Studholme D.J."/>
            <person name="Sarris P."/>
        </authorList>
    </citation>
    <scope>NUCLEOTIDE SEQUENCE</scope>
    <source>
        <strain evidence="1">PFS-109/04</strain>
        <tissue evidence="1">Leaf</tissue>
    </source>
</reference>
<dbReference type="AlphaFoldDB" id="A0A8S9SR83"/>
<dbReference type="InterPro" id="IPR011009">
    <property type="entry name" value="Kinase-like_dom_sf"/>
</dbReference>
<evidence type="ECO:0000313" key="2">
    <source>
        <dbReference type="Proteomes" id="UP000712600"/>
    </source>
</evidence>